<dbReference type="OMA" id="EGNTQMH"/>
<reference evidence="4" key="1">
    <citation type="submission" date="2022-12" db="EMBL/GenBank/DDBJ databases">
        <title>Genome assemblies of Blomia tropicalis.</title>
        <authorList>
            <person name="Cui Y."/>
        </authorList>
    </citation>
    <scope>NUCLEOTIDE SEQUENCE</scope>
    <source>
        <tissue evidence="4">Adult mites</tissue>
    </source>
</reference>
<keyword evidence="3" id="KW-0732">Signal</keyword>
<sequence length="136" mass="15406">MHGKLFIIVAVIIVAYFAGESVLQKTGEEPFQPYSFAFTINDDQYGSQQMRQEKSDGQGTVKGSYSYMDADGLKRLVEYIADKNGYRAMIKTNEPGMKSSYPADVMIETIGHDQTRSTYKKQMQPSEMAYANYIRV</sequence>
<evidence type="ECO:0000256" key="1">
    <source>
        <dbReference type="ARBA" id="ARBA00022460"/>
    </source>
</evidence>
<dbReference type="InterPro" id="IPR050468">
    <property type="entry name" value="Cuticle_Struct_Prot"/>
</dbReference>
<dbReference type="PANTHER" id="PTHR10380:SF235">
    <property type="entry name" value="CUTICULAR PROTEIN 73D, ISOFORM B"/>
    <property type="match status" value="1"/>
</dbReference>
<dbReference type="InterPro" id="IPR031311">
    <property type="entry name" value="CHIT_BIND_RR_consensus"/>
</dbReference>
<gene>
    <name evidence="4" type="ORF">RDWZM_004475</name>
</gene>
<evidence type="ECO:0000313" key="5">
    <source>
        <dbReference type="Proteomes" id="UP001142055"/>
    </source>
</evidence>
<dbReference type="Proteomes" id="UP001142055">
    <property type="component" value="Chromosome 1"/>
</dbReference>
<keyword evidence="5" id="KW-1185">Reference proteome</keyword>
<evidence type="ECO:0000313" key="4">
    <source>
        <dbReference type="EMBL" id="KAJ6225930.1"/>
    </source>
</evidence>
<dbReference type="PRINTS" id="PR00947">
    <property type="entry name" value="CUTICLE"/>
</dbReference>
<dbReference type="GO" id="GO:0062129">
    <property type="term" value="C:chitin-based extracellular matrix"/>
    <property type="evidence" value="ECO:0007669"/>
    <property type="project" value="TreeGrafter"/>
</dbReference>
<feature type="chain" id="PRO_5040360762" evidence="3">
    <location>
        <begin position="20"/>
        <end position="136"/>
    </location>
</feature>
<dbReference type="PROSITE" id="PS00233">
    <property type="entry name" value="CHIT_BIND_RR_1"/>
    <property type="match status" value="1"/>
</dbReference>
<evidence type="ECO:0000256" key="3">
    <source>
        <dbReference type="SAM" id="SignalP"/>
    </source>
</evidence>
<dbReference type="OrthoDB" id="6515429at2759"/>
<accession>A0A9Q0MH72</accession>
<evidence type="ECO:0000256" key="2">
    <source>
        <dbReference type="PROSITE-ProRule" id="PRU00497"/>
    </source>
</evidence>
<dbReference type="PANTHER" id="PTHR10380">
    <property type="entry name" value="CUTICLE PROTEIN"/>
    <property type="match status" value="1"/>
</dbReference>
<dbReference type="InterPro" id="IPR000618">
    <property type="entry name" value="Insect_cuticle"/>
</dbReference>
<name>A0A9Q0MH72_BLOTA</name>
<dbReference type="Pfam" id="PF00379">
    <property type="entry name" value="Chitin_bind_4"/>
    <property type="match status" value="1"/>
</dbReference>
<comment type="caution">
    <text evidence="4">The sequence shown here is derived from an EMBL/GenBank/DDBJ whole genome shotgun (WGS) entry which is preliminary data.</text>
</comment>
<dbReference type="GO" id="GO:0008010">
    <property type="term" value="F:structural constituent of chitin-based larval cuticle"/>
    <property type="evidence" value="ECO:0007669"/>
    <property type="project" value="TreeGrafter"/>
</dbReference>
<keyword evidence="1 2" id="KW-0193">Cuticle</keyword>
<organism evidence="4 5">
    <name type="scientific">Blomia tropicalis</name>
    <name type="common">Mite</name>
    <dbReference type="NCBI Taxonomy" id="40697"/>
    <lineage>
        <taxon>Eukaryota</taxon>
        <taxon>Metazoa</taxon>
        <taxon>Ecdysozoa</taxon>
        <taxon>Arthropoda</taxon>
        <taxon>Chelicerata</taxon>
        <taxon>Arachnida</taxon>
        <taxon>Acari</taxon>
        <taxon>Acariformes</taxon>
        <taxon>Sarcoptiformes</taxon>
        <taxon>Astigmata</taxon>
        <taxon>Glycyphagoidea</taxon>
        <taxon>Echimyopodidae</taxon>
        <taxon>Blomia</taxon>
    </lineage>
</organism>
<dbReference type="EMBL" id="JAPWDV010000001">
    <property type="protein sequence ID" value="KAJ6225930.1"/>
    <property type="molecule type" value="Genomic_DNA"/>
</dbReference>
<proteinExistence type="predicted"/>
<protein>
    <submittedName>
        <fullName evidence="4">Uncharacterized protein</fullName>
    </submittedName>
</protein>
<dbReference type="PROSITE" id="PS51155">
    <property type="entry name" value="CHIT_BIND_RR_2"/>
    <property type="match status" value="1"/>
</dbReference>
<dbReference type="AlphaFoldDB" id="A0A9Q0MH72"/>
<feature type="signal peptide" evidence="3">
    <location>
        <begin position="1"/>
        <end position="19"/>
    </location>
</feature>